<dbReference type="GO" id="GO:0006508">
    <property type="term" value="P:proteolysis"/>
    <property type="evidence" value="ECO:0007669"/>
    <property type="project" value="UniProtKB-KW"/>
</dbReference>
<dbReference type="EC" id="3.4.21.53" evidence="1"/>
<comment type="similarity">
    <text evidence="1">Belongs to the peptidase S16 family.</text>
</comment>
<evidence type="ECO:0000313" key="4">
    <source>
        <dbReference type="Proteomes" id="UP000316988"/>
    </source>
</evidence>
<dbReference type="AlphaFoldDB" id="A0A554RV68"/>
<name>A0A554RV68_9ACTN</name>
<dbReference type="GO" id="GO:0030163">
    <property type="term" value="P:protein catabolic process"/>
    <property type="evidence" value="ECO:0007669"/>
    <property type="project" value="InterPro"/>
</dbReference>
<dbReference type="Gene3D" id="3.30.230.10">
    <property type="match status" value="1"/>
</dbReference>
<comment type="catalytic activity">
    <reaction evidence="1">
        <text>Hydrolysis of proteins in presence of ATP.</text>
        <dbReference type="EC" id="3.4.21.53"/>
    </reaction>
</comment>
<dbReference type="EMBL" id="VLNT01000016">
    <property type="protein sequence ID" value="TSD57988.1"/>
    <property type="molecule type" value="Genomic_DNA"/>
</dbReference>
<dbReference type="InterPro" id="IPR027065">
    <property type="entry name" value="Lon_Prtase"/>
</dbReference>
<accession>A0A554RV68</accession>
<keyword evidence="4" id="KW-1185">Reference proteome</keyword>
<dbReference type="Proteomes" id="UP000316988">
    <property type="component" value="Unassembled WGS sequence"/>
</dbReference>
<evidence type="ECO:0000259" key="2">
    <source>
        <dbReference type="PROSITE" id="PS51786"/>
    </source>
</evidence>
<dbReference type="GO" id="GO:0004176">
    <property type="term" value="F:ATP-dependent peptidase activity"/>
    <property type="evidence" value="ECO:0007669"/>
    <property type="project" value="UniProtKB-UniRule"/>
</dbReference>
<dbReference type="GO" id="GO:0005524">
    <property type="term" value="F:ATP binding"/>
    <property type="evidence" value="ECO:0007669"/>
    <property type="project" value="InterPro"/>
</dbReference>
<dbReference type="GO" id="GO:0004252">
    <property type="term" value="F:serine-type endopeptidase activity"/>
    <property type="evidence" value="ECO:0007669"/>
    <property type="project" value="UniProtKB-UniRule"/>
</dbReference>
<feature type="domain" description="Lon proteolytic" evidence="2">
    <location>
        <begin position="123"/>
        <end position="228"/>
    </location>
</feature>
<dbReference type="PRINTS" id="PR00830">
    <property type="entry name" value="ENDOLAPTASE"/>
</dbReference>
<gene>
    <name evidence="3" type="ORF">FNM00_15150</name>
</gene>
<dbReference type="Pfam" id="PF05362">
    <property type="entry name" value="Lon_C"/>
    <property type="match status" value="1"/>
</dbReference>
<dbReference type="InterPro" id="IPR014721">
    <property type="entry name" value="Ribsml_uS5_D2-typ_fold_subgr"/>
</dbReference>
<reference evidence="3 4" key="1">
    <citation type="submission" date="2019-07" db="EMBL/GenBank/DDBJ databases">
        <authorList>
            <person name="Zhao L.H."/>
        </authorList>
    </citation>
    <scope>NUCLEOTIDE SEQUENCE [LARGE SCALE GENOMIC DNA]</scope>
    <source>
        <strain evidence="3 4">Co35</strain>
    </source>
</reference>
<keyword evidence="1" id="KW-0645">Protease</keyword>
<protein>
    <recommendedName>
        <fullName evidence="1">endopeptidase La</fullName>
        <ecNumber evidence="1">3.4.21.53</ecNumber>
    </recommendedName>
</protein>
<dbReference type="RefSeq" id="WP_143914391.1">
    <property type="nucleotide sequence ID" value="NZ_VLNT01000016.1"/>
</dbReference>
<dbReference type="OrthoDB" id="5063003at2"/>
<evidence type="ECO:0000256" key="1">
    <source>
        <dbReference type="PROSITE-ProRule" id="PRU01122"/>
    </source>
</evidence>
<dbReference type="PROSITE" id="PS51786">
    <property type="entry name" value="LON_PROTEOLYTIC"/>
    <property type="match status" value="1"/>
</dbReference>
<dbReference type="PANTHER" id="PTHR10046">
    <property type="entry name" value="ATP DEPENDENT LON PROTEASE FAMILY MEMBER"/>
    <property type="match status" value="1"/>
</dbReference>
<feature type="active site" evidence="1">
    <location>
        <position position="127"/>
    </location>
</feature>
<keyword evidence="1" id="KW-0378">Hydrolase</keyword>
<dbReference type="SUPFAM" id="SSF54211">
    <property type="entry name" value="Ribosomal protein S5 domain 2-like"/>
    <property type="match status" value="1"/>
</dbReference>
<dbReference type="InterPro" id="IPR020568">
    <property type="entry name" value="Ribosomal_Su5_D2-typ_SF"/>
</dbReference>
<dbReference type="InterPro" id="IPR008269">
    <property type="entry name" value="Lon_proteolytic"/>
</dbReference>
<comment type="caution">
    <text evidence="3">The sequence shown here is derived from an EMBL/GenBank/DDBJ whole genome shotgun (WGS) entry which is preliminary data.</text>
</comment>
<evidence type="ECO:0000313" key="3">
    <source>
        <dbReference type="EMBL" id="TSD57988.1"/>
    </source>
</evidence>
<proteinExistence type="inferred from homology"/>
<organism evidence="3 4">
    <name type="scientific">Aeromicrobium piscarium</name>
    <dbReference type="NCBI Taxonomy" id="2590901"/>
    <lineage>
        <taxon>Bacteria</taxon>
        <taxon>Bacillati</taxon>
        <taxon>Actinomycetota</taxon>
        <taxon>Actinomycetes</taxon>
        <taxon>Propionibacteriales</taxon>
        <taxon>Nocardioidaceae</taxon>
        <taxon>Aeromicrobium</taxon>
    </lineage>
</organism>
<keyword evidence="1" id="KW-0720">Serine protease</keyword>
<feature type="active site" evidence="1">
    <location>
        <position position="170"/>
    </location>
</feature>
<sequence>MNGVDVAMNRVRGVRGRWVISSALAGVVAVTGAGCTSPSPQTESITITWLAFDSSGAGTTGETIISRQDPDTAGDFRVEFSANEVGGIGAQSQAGAWNAAIVSTILLTSPLEGEFRFETNGRVDGPSAGALTTAGLMALERGDAINPDVTMTGTINATGTIGPVGGIPEKVVAAGEAGFETVLIPLGQRNAANAEGEMVDVVREADRAGVEVIEVGDIYEAYTHLTGEEIEIRSGTRDPRLDNRSYDKLKPQVDITFTRYNDADSRLLRLPKEVQEVFAQTGVRQLIRGFHEEAVGLQQQGLQAGAYDLASQAASALEGLAATGELLQPVFTQGLDGLPVFFDQAMDISSAEQSFFAFLDQLSTFEPKTVADAEGLVRAYASIFDAYSLLIFASQLIEDLSNDWESGAISSPDELFSRLVTPVYWAELAEAQIAAAGVMLEVGRDNPGAELSEEVDLAQVGDFFRRGADANFATFEEVVVADLADARGFSREAALSMLASVDTNVAAAVSQANVQPAIADYIGGDKANAQYATLGYGLSNYVRNQMLVDKYYNNAELDNLLNVTGVRFDAVLGRALDLGRDQLASEIELLREVETEPVLGVASYETAGILRRGEISDQFSAIGVYNQSFLTARVLRYLGGFVEE</sequence>